<sequence length="219" mass="25891">MLKLANDEFDCDKQTKEWVTKCVTNTIRNHIVKFLKNYDENKKLSNIEVDFEKVLPIFDERIISEIENIGINFNNFLCVKINHLVDILESEDELSPDLFVEYILYKMIRNSECNSKCEDILIKPLTDLLYSYGNSFKKVNDLESYVKENTMLSTNFNYLLGVQFPNYNSNVFKNYKFKVFDDFGFIMSISLIKDMHDYGFDEVDKIFSGVEVPINFYRK</sequence>
<evidence type="ECO:0000313" key="2">
    <source>
        <dbReference type="Proteomes" id="UP000070260"/>
    </source>
</evidence>
<reference evidence="1 2" key="1">
    <citation type="journal article" date="2016" name="PLoS ONE">
        <title>Plasmid Characterization and Chromosome Analysis of Two netF+ Clostridium perfringens Isolates Associated with Foal and Canine Necrotizing Enteritis.</title>
        <authorList>
            <person name="Mehdizadeh Gohari I."/>
            <person name="Kropinski A.M."/>
            <person name="Weese S.J."/>
            <person name="Parreira V.R."/>
            <person name="Whitehead A.E."/>
            <person name="Boerlin P."/>
            <person name="Prescott J.F."/>
        </authorList>
    </citation>
    <scope>NUCLEOTIDE SEQUENCE [LARGE SCALE GENOMIC DNA]</scope>
    <source>
        <strain evidence="1 2">JP838</strain>
        <plasmid evidence="2">Plasmid pJFP838A</plasmid>
    </source>
</reference>
<geneLocation type="plasmid" evidence="1 2">
    <name>pJFP838A</name>
</geneLocation>
<protein>
    <submittedName>
        <fullName evidence="1">Uncharacterized protein</fullName>
    </submittedName>
</protein>
<proteinExistence type="predicted"/>
<organism evidence="1 2">
    <name type="scientific">Clostridium perfringens</name>
    <dbReference type="NCBI Taxonomy" id="1502"/>
    <lineage>
        <taxon>Bacteria</taxon>
        <taxon>Bacillati</taxon>
        <taxon>Bacillota</taxon>
        <taxon>Clostridia</taxon>
        <taxon>Eubacteriales</taxon>
        <taxon>Clostridiaceae</taxon>
        <taxon>Clostridium</taxon>
    </lineage>
</organism>
<keyword evidence="1" id="KW-0614">Plasmid</keyword>
<dbReference type="Proteomes" id="UP000070260">
    <property type="component" value="Plasmid pJFP838A"/>
</dbReference>
<dbReference type="PATRIC" id="fig|1502.177.peg.3328"/>
<dbReference type="EMBL" id="CP013615">
    <property type="protein sequence ID" value="AMN31036.1"/>
    <property type="molecule type" value="Genomic_DNA"/>
</dbReference>
<gene>
    <name evidence="1" type="ORF">JFP838_pA0120</name>
</gene>
<evidence type="ECO:0000313" key="1">
    <source>
        <dbReference type="EMBL" id="AMN31036.1"/>
    </source>
</evidence>
<dbReference type="OrthoDB" id="10017575at2"/>
<dbReference type="AlphaFoldDB" id="A0A140GR77"/>
<accession>A0A140GR77</accession>
<name>A0A140GR77_CLOPF</name>